<feature type="domain" description="HTH cro/C1-type" evidence="2">
    <location>
        <begin position="6"/>
        <end position="61"/>
    </location>
</feature>
<dbReference type="Gene3D" id="1.10.260.40">
    <property type="entry name" value="lambda repressor-like DNA-binding domains"/>
    <property type="match status" value="1"/>
</dbReference>
<dbReference type="Proteomes" id="UP001231362">
    <property type="component" value="Unassembled WGS sequence"/>
</dbReference>
<sequence>MAGETIKRLRVEAGLTQKQLAELTGHTQQSISQYEKGTRNIDYNTLKRICDVLNAEIKIERRTGA</sequence>
<evidence type="ECO:0000259" key="2">
    <source>
        <dbReference type="PROSITE" id="PS50943"/>
    </source>
</evidence>
<proteinExistence type="predicted"/>
<gene>
    <name evidence="3" type="ORF">J2S07_001275</name>
</gene>
<comment type="caution">
    <text evidence="3">The sequence shown here is derived from an EMBL/GenBank/DDBJ whole genome shotgun (WGS) entry which is preliminary data.</text>
</comment>
<dbReference type="SMART" id="SM00530">
    <property type="entry name" value="HTH_XRE"/>
    <property type="match status" value="1"/>
</dbReference>
<protein>
    <submittedName>
        <fullName evidence="3">Transcriptional regulator with XRE-family HTH domain</fullName>
    </submittedName>
</protein>
<dbReference type="SUPFAM" id="SSF47413">
    <property type="entry name" value="lambda repressor-like DNA-binding domains"/>
    <property type="match status" value="1"/>
</dbReference>
<keyword evidence="1" id="KW-0238">DNA-binding</keyword>
<dbReference type="Pfam" id="PF01381">
    <property type="entry name" value="HTH_3"/>
    <property type="match status" value="1"/>
</dbReference>
<reference evidence="3 4" key="1">
    <citation type="submission" date="2023-07" db="EMBL/GenBank/DDBJ databases">
        <title>Genomic Encyclopedia of Type Strains, Phase IV (KMG-IV): sequencing the most valuable type-strain genomes for metagenomic binning, comparative biology and taxonomic classification.</title>
        <authorList>
            <person name="Goeker M."/>
        </authorList>
    </citation>
    <scope>NUCLEOTIDE SEQUENCE [LARGE SCALE GENOMIC DNA]</scope>
    <source>
        <strain evidence="3 4">DSM 23948</strain>
    </source>
</reference>
<dbReference type="PANTHER" id="PTHR46558:SF4">
    <property type="entry name" value="DNA-BIDING PHAGE PROTEIN"/>
    <property type="match status" value="1"/>
</dbReference>
<evidence type="ECO:0000313" key="4">
    <source>
        <dbReference type="Proteomes" id="UP001231362"/>
    </source>
</evidence>
<accession>A0ABT9V1Y9</accession>
<evidence type="ECO:0000256" key="1">
    <source>
        <dbReference type="ARBA" id="ARBA00023125"/>
    </source>
</evidence>
<keyword evidence="4" id="KW-1185">Reference proteome</keyword>
<dbReference type="PROSITE" id="PS50943">
    <property type="entry name" value="HTH_CROC1"/>
    <property type="match status" value="1"/>
</dbReference>
<dbReference type="EMBL" id="JAUSTU010000004">
    <property type="protein sequence ID" value="MDQ0154971.1"/>
    <property type="molecule type" value="Genomic_DNA"/>
</dbReference>
<organism evidence="3 4">
    <name type="scientific">Anoxybacillus andreesenii</name>
    <dbReference type="NCBI Taxonomy" id="1325932"/>
    <lineage>
        <taxon>Bacteria</taxon>
        <taxon>Bacillati</taxon>
        <taxon>Bacillota</taxon>
        <taxon>Bacilli</taxon>
        <taxon>Bacillales</taxon>
        <taxon>Anoxybacillaceae</taxon>
        <taxon>Anoxybacillus</taxon>
    </lineage>
</organism>
<dbReference type="InterPro" id="IPR010982">
    <property type="entry name" value="Lambda_DNA-bd_dom_sf"/>
</dbReference>
<dbReference type="InterPro" id="IPR001387">
    <property type="entry name" value="Cro/C1-type_HTH"/>
</dbReference>
<dbReference type="CDD" id="cd00093">
    <property type="entry name" value="HTH_XRE"/>
    <property type="match status" value="1"/>
</dbReference>
<dbReference type="RefSeq" id="WP_307149547.1">
    <property type="nucleotide sequence ID" value="NZ_JAUSTU010000004.1"/>
</dbReference>
<evidence type="ECO:0000313" key="3">
    <source>
        <dbReference type="EMBL" id="MDQ0154971.1"/>
    </source>
</evidence>
<name>A0ABT9V1Y9_9BACL</name>
<dbReference type="PANTHER" id="PTHR46558">
    <property type="entry name" value="TRACRIPTIONAL REGULATORY PROTEIN-RELATED-RELATED"/>
    <property type="match status" value="1"/>
</dbReference>